<dbReference type="Proteomes" id="UP000294114">
    <property type="component" value="Unassembled WGS sequence"/>
</dbReference>
<keyword evidence="2 5" id="KW-0489">Methyltransferase</keyword>
<name>A0A4Q8B3I3_9ACTN</name>
<dbReference type="InterPro" id="IPR013216">
    <property type="entry name" value="Methyltransf_11"/>
</dbReference>
<proteinExistence type="inferred from homology"/>
<comment type="caution">
    <text evidence="5">The sequence shown here is derived from an EMBL/GenBank/DDBJ whole genome shotgun (WGS) entry which is preliminary data.</text>
</comment>
<dbReference type="EMBL" id="SHLD01000001">
    <property type="protein sequence ID" value="RZU72074.1"/>
    <property type="molecule type" value="Genomic_DNA"/>
</dbReference>
<evidence type="ECO:0000313" key="6">
    <source>
        <dbReference type="Proteomes" id="UP000294114"/>
    </source>
</evidence>
<dbReference type="InterPro" id="IPR029063">
    <property type="entry name" value="SAM-dependent_MTases_sf"/>
</dbReference>
<evidence type="ECO:0000256" key="3">
    <source>
        <dbReference type="ARBA" id="ARBA00022679"/>
    </source>
</evidence>
<dbReference type="PANTHER" id="PTHR44942">
    <property type="entry name" value="METHYLTRANSF_11 DOMAIN-CONTAINING PROTEIN"/>
    <property type="match status" value="1"/>
</dbReference>
<dbReference type="Gene3D" id="3.40.50.150">
    <property type="entry name" value="Vaccinia Virus protein VP39"/>
    <property type="match status" value="1"/>
</dbReference>
<dbReference type="CDD" id="cd02440">
    <property type="entry name" value="AdoMet_MTases"/>
    <property type="match status" value="1"/>
</dbReference>
<organism evidence="5 6">
    <name type="scientific">Micromonospora kangleipakensis</name>
    <dbReference type="NCBI Taxonomy" id="1077942"/>
    <lineage>
        <taxon>Bacteria</taxon>
        <taxon>Bacillati</taxon>
        <taxon>Actinomycetota</taxon>
        <taxon>Actinomycetes</taxon>
        <taxon>Micromonosporales</taxon>
        <taxon>Micromonosporaceae</taxon>
        <taxon>Micromonospora</taxon>
    </lineage>
</organism>
<keyword evidence="6" id="KW-1185">Reference proteome</keyword>
<dbReference type="GO" id="GO:0008757">
    <property type="term" value="F:S-adenosylmethionine-dependent methyltransferase activity"/>
    <property type="evidence" value="ECO:0007669"/>
    <property type="project" value="InterPro"/>
</dbReference>
<protein>
    <submittedName>
        <fullName evidence="5">Methyltransferase family protein</fullName>
    </submittedName>
</protein>
<dbReference type="GO" id="GO:0032259">
    <property type="term" value="P:methylation"/>
    <property type="evidence" value="ECO:0007669"/>
    <property type="project" value="UniProtKB-KW"/>
</dbReference>
<sequence>MTDPTQALSFGAAAADYDRFRPRYPQEALRWALDGLDTSSRVVDLGAGTGILTRGVLALGHEVLPVEPDPGMRAQLDAATPGVTALAGSAESMSLPDGTVDAVLVGQAYHWFDKERAHVEIAQVLRAGGTFAPIWNTRDDTVEWVAELGRIADLRDHAGNLVEKITDFGPAFGPVELAEFTHRTTLTPAEVLGMLHTRSYWLTAAPEGRERVDREVRELFATHPDLAGRETVELPYRTLVFRARRH</sequence>
<dbReference type="AlphaFoldDB" id="A0A4Q8B3I3"/>
<evidence type="ECO:0000256" key="2">
    <source>
        <dbReference type="ARBA" id="ARBA00022603"/>
    </source>
</evidence>
<reference evidence="5 6" key="1">
    <citation type="submission" date="2019-02" db="EMBL/GenBank/DDBJ databases">
        <title>Sequencing the genomes of 1000 actinobacteria strains.</title>
        <authorList>
            <person name="Klenk H.-P."/>
        </authorList>
    </citation>
    <scope>NUCLEOTIDE SEQUENCE [LARGE SCALE GENOMIC DNA]</scope>
    <source>
        <strain evidence="5 6">DSM 45612</strain>
    </source>
</reference>
<dbReference type="OrthoDB" id="9797252at2"/>
<dbReference type="SUPFAM" id="SSF53335">
    <property type="entry name" value="S-adenosyl-L-methionine-dependent methyltransferases"/>
    <property type="match status" value="1"/>
</dbReference>
<evidence type="ECO:0000313" key="5">
    <source>
        <dbReference type="EMBL" id="RZU72074.1"/>
    </source>
</evidence>
<evidence type="ECO:0000259" key="4">
    <source>
        <dbReference type="Pfam" id="PF08241"/>
    </source>
</evidence>
<dbReference type="RefSeq" id="WP_130329579.1">
    <property type="nucleotide sequence ID" value="NZ_SHLD01000001.1"/>
</dbReference>
<dbReference type="Pfam" id="PF08241">
    <property type="entry name" value="Methyltransf_11"/>
    <property type="match status" value="1"/>
</dbReference>
<feature type="domain" description="Methyltransferase type 11" evidence="4">
    <location>
        <begin position="43"/>
        <end position="131"/>
    </location>
</feature>
<evidence type="ECO:0000256" key="1">
    <source>
        <dbReference type="ARBA" id="ARBA00008361"/>
    </source>
</evidence>
<dbReference type="PANTHER" id="PTHR44942:SF4">
    <property type="entry name" value="METHYLTRANSFERASE TYPE 11 DOMAIN-CONTAINING PROTEIN"/>
    <property type="match status" value="1"/>
</dbReference>
<comment type="similarity">
    <text evidence="1">Belongs to the methyltransferase superfamily.</text>
</comment>
<keyword evidence="3 5" id="KW-0808">Transferase</keyword>
<gene>
    <name evidence="5" type="ORF">EV384_0415</name>
</gene>
<accession>A0A4Q8B3I3</accession>
<dbReference type="InterPro" id="IPR051052">
    <property type="entry name" value="Diverse_substrate_MTase"/>
</dbReference>